<keyword evidence="4" id="KW-0732">Signal</keyword>
<dbReference type="Pfam" id="PF15902">
    <property type="entry name" value="Sortilin-Vps10"/>
    <property type="match status" value="1"/>
</dbReference>
<feature type="chain" id="PRO_5037277847" description="Sortilin N-terminal domain-containing protein" evidence="4">
    <location>
        <begin position="26"/>
        <end position="1078"/>
    </location>
</feature>
<name>A0A937DD96_9BACT</name>
<accession>A0A937DD96</accession>
<protein>
    <recommendedName>
        <fullName evidence="5">Sortilin N-terminal domain-containing protein</fullName>
    </recommendedName>
</protein>
<dbReference type="Gene3D" id="2.130.10.10">
    <property type="entry name" value="YVTN repeat-like/Quinoprotein amine dehydrogenase"/>
    <property type="match status" value="4"/>
</dbReference>
<dbReference type="CDD" id="cd15482">
    <property type="entry name" value="Sialidase_non-viral"/>
    <property type="match status" value="1"/>
</dbReference>
<evidence type="ECO:0000313" key="7">
    <source>
        <dbReference type="Proteomes" id="UP000642920"/>
    </source>
</evidence>
<feature type="coiled-coil region" evidence="2">
    <location>
        <begin position="931"/>
        <end position="984"/>
    </location>
</feature>
<evidence type="ECO:0000256" key="3">
    <source>
        <dbReference type="SAM" id="MobiDB-lite"/>
    </source>
</evidence>
<evidence type="ECO:0000256" key="4">
    <source>
        <dbReference type="SAM" id="SignalP"/>
    </source>
</evidence>
<reference evidence="6" key="1">
    <citation type="submission" date="2021-01" db="EMBL/GenBank/DDBJ databases">
        <title>Marivirga sp. nov., isolated from intertidal surface sediments.</title>
        <authorList>
            <person name="Zhang M."/>
        </authorList>
    </citation>
    <scope>NUCLEOTIDE SEQUENCE</scope>
    <source>
        <strain evidence="6">SM1354</strain>
    </source>
</reference>
<keyword evidence="2" id="KW-0175">Coiled coil</keyword>
<dbReference type="RefSeq" id="WP_201917131.1">
    <property type="nucleotide sequence ID" value="NZ_JAERQG010000001.1"/>
</dbReference>
<dbReference type="InterPro" id="IPR015943">
    <property type="entry name" value="WD40/YVTN_repeat-like_dom_sf"/>
</dbReference>
<dbReference type="Proteomes" id="UP000642920">
    <property type="component" value="Unassembled WGS sequence"/>
</dbReference>
<dbReference type="InterPro" id="IPR031778">
    <property type="entry name" value="Sortilin_N"/>
</dbReference>
<comment type="caution">
    <text evidence="6">The sequence shown here is derived from an EMBL/GenBank/DDBJ whole genome shotgun (WGS) entry which is preliminary data.</text>
</comment>
<dbReference type="EMBL" id="JAERQG010000001">
    <property type="protein sequence ID" value="MBL0763982.1"/>
    <property type="molecule type" value="Genomic_DNA"/>
</dbReference>
<dbReference type="InterPro" id="IPR052025">
    <property type="entry name" value="Xyloglucanase_GH74"/>
</dbReference>
<feature type="signal peptide" evidence="4">
    <location>
        <begin position="1"/>
        <end position="25"/>
    </location>
</feature>
<evidence type="ECO:0000313" key="6">
    <source>
        <dbReference type="EMBL" id="MBL0763982.1"/>
    </source>
</evidence>
<keyword evidence="7" id="KW-1185">Reference proteome</keyword>
<feature type="domain" description="Sortilin N-terminal" evidence="5">
    <location>
        <begin position="126"/>
        <end position="251"/>
    </location>
</feature>
<dbReference type="AlphaFoldDB" id="A0A937DD96"/>
<evidence type="ECO:0000256" key="2">
    <source>
        <dbReference type="SAM" id="Coils"/>
    </source>
</evidence>
<organism evidence="6 7">
    <name type="scientific">Marivirga atlantica</name>
    <dbReference type="NCBI Taxonomy" id="1548457"/>
    <lineage>
        <taxon>Bacteria</taxon>
        <taxon>Pseudomonadati</taxon>
        <taxon>Bacteroidota</taxon>
        <taxon>Cytophagia</taxon>
        <taxon>Cytophagales</taxon>
        <taxon>Marivirgaceae</taxon>
        <taxon>Marivirga</taxon>
    </lineage>
</organism>
<proteinExistence type="predicted"/>
<dbReference type="GO" id="GO:0010411">
    <property type="term" value="P:xyloglucan metabolic process"/>
    <property type="evidence" value="ECO:0007669"/>
    <property type="project" value="TreeGrafter"/>
</dbReference>
<evidence type="ECO:0000256" key="1">
    <source>
        <dbReference type="ARBA" id="ARBA00022737"/>
    </source>
</evidence>
<dbReference type="PANTHER" id="PTHR43739">
    <property type="entry name" value="XYLOGLUCANASE (EUROFUNG)"/>
    <property type="match status" value="1"/>
</dbReference>
<feature type="region of interest" description="Disordered" evidence="3">
    <location>
        <begin position="800"/>
        <end position="825"/>
    </location>
</feature>
<dbReference type="SUPFAM" id="SSF110296">
    <property type="entry name" value="Oligoxyloglucan reducing end-specific cellobiohydrolase"/>
    <property type="match status" value="2"/>
</dbReference>
<gene>
    <name evidence="6" type="ORF">JKP34_01885</name>
</gene>
<evidence type="ECO:0000259" key="5">
    <source>
        <dbReference type="Pfam" id="PF15902"/>
    </source>
</evidence>
<sequence length="1078" mass="121804">MNRFYRFFNKLLAISFFVAFQTASAQQVDIDKLKGIDVRSIGPAGMSGRITAIDVVTDQPDIIYAGSASGGVWKSKSGGIDWKPIFDDQQSMSVGAIAIQQNNPDVVWVGTGEGNPRNSLNGGYGIYKSLDAGKTWQLMGLEKTRNIYRIKIDPQNPNTVYVAAIGSPWGEHPERGVFKTTDGGKSWKKILYVDEKTGAAEMVMDPSNPNKLIVSMWEHRRYPYFFKSGGEGSGLYMTVDGGENWKELNKEEDSGLPKGELGRIGLAIAPSDPDRVYALIESKDNALYRSDDGGYKWKKMNSDGQEIGNRPFYYSELYVDPVNENRLYTIFTYVNVSEDGGKSFSELMPAYGTSVGVHPDHHAWYIHPNDPSFMIDGNDGGLNISHDRGKTWRFVENLPVAQYYHINVDNEYPYNVYGGMQDNGSWGGPAYVWKSQGIRNSYWQELAFGDGFDVIPDPDNSRFGFAQSQQGFVVRYDKETGHQRIVRPTHPDPDMRLRFNWNAAIAIDPFDNSTYYFGSQFLHKSTDKGSTWEIISPDLTTNNPEKQKQEESGGLTIDATGAENNTTIVSIAPSPLEKDVIWVGSDDGLIHITKDGGQNWTKVSSNIKGFPAESWVAQITASSHNRGEAFAIVNNYRNFDFKPYLFHTTDYGKSWENIVSPDQVWTYTLSFVQDPVEPNLMFLGSDGGLYFSIDGGKNWTQWTNDYPKVSTRDLVIHPREHDLVIGTFGRAAYVMDDIRPLRVLAKEGKQILDKPLKLFTPPTAYQVINQEPTGTRFGANAMFNGENRSDNAMISYLVNLPEKKEKDEEEKDKEEDEPEDKEEKISYDSLTFQVYNRDELIRTIKQKAPEKSGLHRMYWRMDEAGVRGPSRRKIKDDAPEVGGVSVLPGTYKIKITFGEHMDSSMIDVKYDPRVEIDRGVLEDQYKFQKQLEKERALAAAATQRIVEAKEIVDFYTKQMKEKDKEQFKEEIKNSKAMKDSLEALIVPFVGEDNSKKQGIIRSPKPDIGDRIGNASYYAGSSLEAPGKTEERLQKQASEALAAQIAEVNKFFDNEWKSYREKMEQLDLSPFKDYEKLGE</sequence>
<keyword evidence="1" id="KW-0677">Repeat</keyword>
<feature type="compositionally biased region" description="Acidic residues" evidence="3">
    <location>
        <begin position="807"/>
        <end position="820"/>
    </location>
</feature>
<dbReference type="PANTHER" id="PTHR43739:SF5">
    <property type="entry name" value="EXO-ALPHA-SIALIDASE"/>
    <property type="match status" value="1"/>
</dbReference>